<evidence type="ECO:0000313" key="3">
    <source>
        <dbReference type="Proteomes" id="UP000054144"/>
    </source>
</evidence>
<gene>
    <name evidence="2" type="ORF">FISHEDRAFT_74503</name>
</gene>
<feature type="transmembrane region" description="Helical" evidence="1">
    <location>
        <begin position="97"/>
        <end position="122"/>
    </location>
</feature>
<dbReference type="AlphaFoldDB" id="A0A0D7AA57"/>
<keyword evidence="1" id="KW-0472">Membrane</keyword>
<evidence type="ECO:0000256" key="1">
    <source>
        <dbReference type="SAM" id="Phobius"/>
    </source>
</evidence>
<protein>
    <submittedName>
        <fullName evidence="2">Uncharacterized protein</fullName>
    </submittedName>
</protein>
<keyword evidence="1" id="KW-0812">Transmembrane</keyword>
<proteinExistence type="predicted"/>
<name>A0A0D7AA57_9AGAR</name>
<dbReference type="EMBL" id="KN881931">
    <property type="protein sequence ID" value="KIY47570.1"/>
    <property type="molecule type" value="Genomic_DNA"/>
</dbReference>
<reference evidence="2 3" key="1">
    <citation type="journal article" date="2015" name="Fungal Genet. Biol.">
        <title>Evolution of novel wood decay mechanisms in Agaricales revealed by the genome sequences of Fistulina hepatica and Cylindrobasidium torrendii.</title>
        <authorList>
            <person name="Floudas D."/>
            <person name="Held B.W."/>
            <person name="Riley R."/>
            <person name="Nagy L.G."/>
            <person name="Koehler G."/>
            <person name="Ransdell A.S."/>
            <person name="Younus H."/>
            <person name="Chow J."/>
            <person name="Chiniquy J."/>
            <person name="Lipzen A."/>
            <person name="Tritt A."/>
            <person name="Sun H."/>
            <person name="Haridas S."/>
            <person name="LaButti K."/>
            <person name="Ohm R.A."/>
            <person name="Kues U."/>
            <person name="Blanchette R.A."/>
            <person name="Grigoriev I.V."/>
            <person name="Minto R.E."/>
            <person name="Hibbett D.S."/>
        </authorList>
    </citation>
    <scope>NUCLEOTIDE SEQUENCE [LARGE SCALE GENOMIC DNA]</scope>
    <source>
        <strain evidence="2 3">ATCC 64428</strain>
    </source>
</reference>
<organism evidence="2 3">
    <name type="scientific">Fistulina hepatica ATCC 64428</name>
    <dbReference type="NCBI Taxonomy" id="1128425"/>
    <lineage>
        <taxon>Eukaryota</taxon>
        <taxon>Fungi</taxon>
        <taxon>Dikarya</taxon>
        <taxon>Basidiomycota</taxon>
        <taxon>Agaricomycotina</taxon>
        <taxon>Agaricomycetes</taxon>
        <taxon>Agaricomycetidae</taxon>
        <taxon>Agaricales</taxon>
        <taxon>Fistulinaceae</taxon>
        <taxon>Fistulina</taxon>
    </lineage>
</organism>
<keyword evidence="3" id="KW-1185">Reference proteome</keyword>
<accession>A0A0D7AA57</accession>
<keyword evidence="1" id="KW-1133">Transmembrane helix</keyword>
<dbReference type="Proteomes" id="UP000054144">
    <property type="component" value="Unassembled WGS sequence"/>
</dbReference>
<feature type="transmembrane region" description="Helical" evidence="1">
    <location>
        <begin position="219"/>
        <end position="240"/>
    </location>
</feature>
<sequence length="246" mass="27352">MDARESGKNVPRPAFGTTVARAFMSHVDEEQRSSERPMVVNIVQGSVRVVGKLLSMWAFTHWPTVDVLDVFDWTTTHQDVLSDEYYASKSNHTETSIWLSTLMIPAYAAALSALALILHILLVKCTGHKASRVARPPVMNLPSGFVAKFNAHVATHGGWMIYAHGIARFVGLLALLGLSTASLILDEAEQQETVDVNGKWGSKHEAKNQGELFTKRQRLEAVMCMVYVSVYLYFVDRVFVRTSGLQ</sequence>
<evidence type="ECO:0000313" key="2">
    <source>
        <dbReference type="EMBL" id="KIY47570.1"/>
    </source>
</evidence>